<dbReference type="PANTHER" id="PTHR34039">
    <property type="entry name" value="UPF0102 PROTEIN YRAN"/>
    <property type="match status" value="1"/>
</dbReference>
<name>A0A9D9INP8_9BACT</name>
<dbReference type="InterPro" id="IPR003509">
    <property type="entry name" value="UPF0102_YraN-like"/>
</dbReference>
<reference evidence="3" key="2">
    <citation type="journal article" date="2021" name="PeerJ">
        <title>Extensive microbial diversity within the chicken gut microbiome revealed by metagenomics and culture.</title>
        <authorList>
            <person name="Gilroy R."/>
            <person name="Ravi A."/>
            <person name="Getino M."/>
            <person name="Pursley I."/>
            <person name="Horton D.L."/>
            <person name="Alikhan N.F."/>
            <person name="Baker D."/>
            <person name="Gharbi K."/>
            <person name="Hall N."/>
            <person name="Watson M."/>
            <person name="Adriaenssens E.M."/>
            <person name="Foster-Nyarko E."/>
            <person name="Jarju S."/>
            <person name="Secka A."/>
            <person name="Antonio M."/>
            <person name="Oren A."/>
            <person name="Chaudhuri R.R."/>
            <person name="La Ragione R."/>
            <person name="Hildebrand F."/>
            <person name="Pallen M.J."/>
        </authorList>
    </citation>
    <scope>NUCLEOTIDE SEQUENCE</scope>
    <source>
        <strain evidence="3">6919</strain>
    </source>
</reference>
<accession>A0A9D9INP8</accession>
<dbReference type="Gene3D" id="3.40.1350.10">
    <property type="match status" value="1"/>
</dbReference>
<proteinExistence type="inferred from homology"/>
<comment type="caution">
    <text evidence="3">The sequence shown here is derived from an EMBL/GenBank/DDBJ whole genome shotgun (WGS) entry which is preliminary data.</text>
</comment>
<evidence type="ECO:0000256" key="2">
    <source>
        <dbReference type="HAMAP-Rule" id="MF_00048"/>
    </source>
</evidence>
<dbReference type="PANTHER" id="PTHR34039:SF1">
    <property type="entry name" value="UPF0102 PROTEIN YRAN"/>
    <property type="match status" value="1"/>
</dbReference>
<dbReference type="EMBL" id="JADIMC010000017">
    <property type="protein sequence ID" value="MBO8475600.1"/>
    <property type="molecule type" value="Genomic_DNA"/>
</dbReference>
<protein>
    <recommendedName>
        <fullName evidence="2">UPF0102 protein IAB88_01245</fullName>
    </recommendedName>
</protein>
<dbReference type="HAMAP" id="MF_00048">
    <property type="entry name" value="UPF0102"/>
    <property type="match status" value="1"/>
</dbReference>
<dbReference type="Proteomes" id="UP000823598">
    <property type="component" value="Unassembled WGS sequence"/>
</dbReference>
<comment type="similarity">
    <text evidence="1 2">Belongs to the UPF0102 family.</text>
</comment>
<gene>
    <name evidence="3" type="ORF">IAB88_01245</name>
</gene>
<evidence type="ECO:0000313" key="3">
    <source>
        <dbReference type="EMBL" id="MBO8475600.1"/>
    </source>
</evidence>
<reference evidence="3" key="1">
    <citation type="submission" date="2020-10" db="EMBL/GenBank/DDBJ databases">
        <authorList>
            <person name="Gilroy R."/>
        </authorList>
    </citation>
    <scope>NUCLEOTIDE SEQUENCE</scope>
    <source>
        <strain evidence="3">6919</strain>
    </source>
</reference>
<dbReference type="AlphaFoldDB" id="A0A9D9INP8"/>
<dbReference type="GO" id="GO:0003676">
    <property type="term" value="F:nucleic acid binding"/>
    <property type="evidence" value="ECO:0007669"/>
    <property type="project" value="InterPro"/>
</dbReference>
<dbReference type="CDD" id="cd20736">
    <property type="entry name" value="PoNe_Nuclease"/>
    <property type="match status" value="1"/>
</dbReference>
<dbReference type="InterPro" id="IPR011856">
    <property type="entry name" value="tRNA_endonuc-like_dom_sf"/>
</dbReference>
<dbReference type="SUPFAM" id="SSF52980">
    <property type="entry name" value="Restriction endonuclease-like"/>
    <property type="match status" value="1"/>
</dbReference>
<evidence type="ECO:0000313" key="4">
    <source>
        <dbReference type="Proteomes" id="UP000823598"/>
    </source>
</evidence>
<dbReference type="InterPro" id="IPR011335">
    <property type="entry name" value="Restrct_endonuc-II-like"/>
</dbReference>
<sequence>MAKHNILGQKGEEAACETLLRKGYIIRDRNWRSGKNEIDIVAEKDGRIIVVEVKTRTGEIDDISQLIPPAKIRHIVNAGKAYLKYFGLTQELQFDIILLHVEKENLSVEHIEDAIMPPMYFYR</sequence>
<organism evidence="3 4">
    <name type="scientific">Candidatus Limisoma faecipullorum</name>
    <dbReference type="NCBI Taxonomy" id="2840854"/>
    <lineage>
        <taxon>Bacteria</taxon>
        <taxon>Pseudomonadati</taxon>
        <taxon>Bacteroidota</taxon>
        <taxon>Bacteroidia</taxon>
        <taxon>Bacteroidales</taxon>
        <taxon>Candidatus Limisoma</taxon>
    </lineage>
</organism>
<evidence type="ECO:0000256" key="1">
    <source>
        <dbReference type="ARBA" id="ARBA00006738"/>
    </source>
</evidence>
<dbReference type="Pfam" id="PF02021">
    <property type="entry name" value="UPF0102"/>
    <property type="match status" value="1"/>
</dbReference>